<protein>
    <recommendedName>
        <fullName evidence="3">tRNA_anti-like</fullName>
    </recommendedName>
</protein>
<dbReference type="RefSeq" id="WP_379755219.1">
    <property type="nucleotide sequence ID" value="NZ_JBHSYB010000020.1"/>
</dbReference>
<comment type="caution">
    <text evidence="1">The sequence shown here is derived from an EMBL/GenBank/DDBJ whole genome shotgun (WGS) entry which is preliminary data.</text>
</comment>
<evidence type="ECO:0008006" key="3">
    <source>
        <dbReference type="Google" id="ProtNLM"/>
    </source>
</evidence>
<name>A0ABW3J045_9FLAO</name>
<keyword evidence="2" id="KW-1185">Reference proteome</keyword>
<reference evidence="2" key="1">
    <citation type="journal article" date="2019" name="Int. J. Syst. Evol. Microbiol.">
        <title>The Global Catalogue of Microorganisms (GCM) 10K type strain sequencing project: providing services to taxonomists for standard genome sequencing and annotation.</title>
        <authorList>
            <consortium name="The Broad Institute Genomics Platform"/>
            <consortium name="The Broad Institute Genome Sequencing Center for Infectious Disease"/>
            <person name="Wu L."/>
            <person name="Ma J."/>
        </authorList>
    </citation>
    <scope>NUCLEOTIDE SEQUENCE [LARGE SCALE GENOMIC DNA]</scope>
    <source>
        <strain evidence="2">CECT 7649</strain>
    </source>
</reference>
<organism evidence="1 2">
    <name type="scientific">Flavobacterium myungsuense</name>
    <dbReference type="NCBI Taxonomy" id="651823"/>
    <lineage>
        <taxon>Bacteria</taxon>
        <taxon>Pseudomonadati</taxon>
        <taxon>Bacteroidota</taxon>
        <taxon>Flavobacteriia</taxon>
        <taxon>Flavobacteriales</taxon>
        <taxon>Flavobacteriaceae</taxon>
        <taxon>Flavobacterium</taxon>
    </lineage>
</organism>
<dbReference type="Pfam" id="PF12869">
    <property type="entry name" value="tRNA_anti-like"/>
    <property type="match status" value="1"/>
</dbReference>
<gene>
    <name evidence="1" type="ORF">ACFQ0S_01235</name>
</gene>
<proteinExistence type="predicted"/>
<evidence type="ECO:0000313" key="2">
    <source>
        <dbReference type="Proteomes" id="UP001597051"/>
    </source>
</evidence>
<dbReference type="EMBL" id="JBHTIZ010000005">
    <property type="protein sequence ID" value="MFD0983088.1"/>
    <property type="molecule type" value="Genomic_DNA"/>
</dbReference>
<dbReference type="InterPro" id="IPR024422">
    <property type="entry name" value="Protein_unknown_function_OB"/>
</dbReference>
<dbReference type="Proteomes" id="UP001597051">
    <property type="component" value="Unassembled WGS sequence"/>
</dbReference>
<sequence length="127" mass="14074">MKKTIIITSLVIILLLGLFTYQYVMHGGARDLSTEKAEFTLSSKAILDEFTTNQELSNKKYLEKAVAVKGTITDVNSTQIIVDNAIICILKNPNTTLVKNQTVTVKGRVVGFDDLMGELKLDQCFCN</sequence>
<accession>A0ABW3J045</accession>
<evidence type="ECO:0000313" key="1">
    <source>
        <dbReference type="EMBL" id="MFD0983088.1"/>
    </source>
</evidence>